<organism evidence="1 2">
    <name type="scientific">Mycoplasma todarodis</name>
    <dbReference type="NCBI Taxonomy" id="1937191"/>
    <lineage>
        <taxon>Bacteria</taxon>
        <taxon>Bacillati</taxon>
        <taxon>Mycoplasmatota</taxon>
        <taxon>Mollicutes</taxon>
        <taxon>Mycoplasmataceae</taxon>
        <taxon>Mycoplasma</taxon>
    </lineage>
</organism>
<dbReference type="GO" id="GO:0005975">
    <property type="term" value="P:carbohydrate metabolic process"/>
    <property type="evidence" value="ECO:0007669"/>
    <property type="project" value="InterPro"/>
</dbReference>
<evidence type="ECO:0000313" key="1">
    <source>
        <dbReference type="EMBL" id="TCG10799.1"/>
    </source>
</evidence>
<dbReference type="Proteomes" id="UP000291072">
    <property type="component" value="Unassembled WGS sequence"/>
</dbReference>
<protein>
    <recommendedName>
        <fullName evidence="3">Aldose epimerase</fullName>
    </recommendedName>
</protein>
<gene>
    <name evidence="1" type="ORF">C4B25_02990</name>
</gene>
<dbReference type="OrthoDB" id="9795355at2"/>
<dbReference type="RefSeq" id="WP_131613569.1">
    <property type="nucleotide sequence ID" value="NZ_PSZP01000021.1"/>
</dbReference>
<sequence>MKLNNKNIEIELNSNAEVKSIKFKGIETLYQADGGWQKRFPIIFPSLGFSKGFEFNGKKYDMPKHGFWKDLEWETFFENGEMLSVATLLDTEKFPFMMDITQRIGLEGDTLYINYELANLSKEDAFFQFGIHPAFKIQDTSYITNIPETNLINLEGMIEDKQILIEKLPLKALGFGKDYDTLIAKDIKDKELNLVTDNLTLNFKFDSPHVQVWKPKDDNFICIEPWYGTNDSWYDAPADITKKDKIIELKRGMIWSATFELSFKENKKAK</sequence>
<dbReference type="SUPFAM" id="SSF74650">
    <property type="entry name" value="Galactose mutarotase-like"/>
    <property type="match status" value="1"/>
</dbReference>
<dbReference type="GO" id="GO:0030246">
    <property type="term" value="F:carbohydrate binding"/>
    <property type="evidence" value="ECO:0007669"/>
    <property type="project" value="InterPro"/>
</dbReference>
<dbReference type="EMBL" id="PSZP01000021">
    <property type="protein sequence ID" value="TCG10799.1"/>
    <property type="molecule type" value="Genomic_DNA"/>
</dbReference>
<name>A0A4R0XT52_9MOLU</name>
<dbReference type="InterPro" id="IPR011013">
    <property type="entry name" value="Gal_mutarotase_sf_dom"/>
</dbReference>
<proteinExistence type="predicted"/>
<keyword evidence="2" id="KW-1185">Reference proteome</keyword>
<evidence type="ECO:0008006" key="3">
    <source>
        <dbReference type="Google" id="ProtNLM"/>
    </source>
</evidence>
<accession>A0A4R0XT52</accession>
<reference evidence="1 2" key="1">
    <citation type="submission" date="2018-02" db="EMBL/GenBank/DDBJ databases">
        <title>Mycoplasma marinum and Mycoplasma todarodis sp. nov., moderately halophilic and psychrotolerant mycoplasmas isolated from cephalopods.</title>
        <authorList>
            <person name="Viver T."/>
        </authorList>
    </citation>
    <scope>NUCLEOTIDE SEQUENCE [LARGE SCALE GENOMIC DNA]</scope>
    <source>
        <strain evidence="1 2">5H</strain>
    </source>
</reference>
<dbReference type="InterPro" id="IPR008183">
    <property type="entry name" value="Aldose_1/G6P_1-epimerase"/>
</dbReference>
<dbReference type="InterPro" id="IPR014718">
    <property type="entry name" value="GH-type_carb-bd"/>
</dbReference>
<dbReference type="Gene3D" id="2.70.98.10">
    <property type="match status" value="1"/>
</dbReference>
<comment type="caution">
    <text evidence="1">The sequence shown here is derived from an EMBL/GenBank/DDBJ whole genome shotgun (WGS) entry which is preliminary data.</text>
</comment>
<dbReference type="Pfam" id="PF01263">
    <property type="entry name" value="Aldose_epim"/>
    <property type="match status" value="1"/>
</dbReference>
<dbReference type="GO" id="GO:0016853">
    <property type="term" value="F:isomerase activity"/>
    <property type="evidence" value="ECO:0007669"/>
    <property type="project" value="InterPro"/>
</dbReference>
<evidence type="ECO:0000313" key="2">
    <source>
        <dbReference type="Proteomes" id="UP000291072"/>
    </source>
</evidence>
<dbReference type="AlphaFoldDB" id="A0A4R0XT52"/>